<evidence type="ECO:0000313" key="3">
    <source>
        <dbReference type="Proteomes" id="UP001201163"/>
    </source>
</evidence>
<gene>
    <name evidence="2" type="ORF">EDB92DRAFT_1331415</name>
</gene>
<dbReference type="AlphaFoldDB" id="A0AAD4LMA9"/>
<sequence>MSLHDAFSDASIITRSSRSPSLCSFRGPSTRAVTPTRSVASPVPSVQRQFSTLTIVNTAAASDSSIPEGPPSVTSQLSPSSISTRTPSFISRSATVSDKIIECVASDERAEPILNMGLNPESAHIGVLAASSQRSTSLSPPASISTRSIVAASDTVSPVSSAQSIFGRAASITSFSREQTTTTVPHSDITLTQPVGPGEVSSKMGSLAGSARGRSSSRQSTSSDFPKGGPGHGPRTLSRASAQTVSPPPSHVVSPSPGQRERFRIALANSTSRANSPTKSNSSERFHLPKPGK</sequence>
<reference evidence="2" key="1">
    <citation type="submission" date="2022-01" db="EMBL/GenBank/DDBJ databases">
        <title>Comparative genomics reveals a dynamic genome evolution in the ectomycorrhizal milk-cap (Lactarius) mushrooms.</title>
        <authorList>
            <consortium name="DOE Joint Genome Institute"/>
            <person name="Lebreton A."/>
            <person name="Tang N."/>
            <person name="Kuo A."/>
            <person name="LaButti K."/>
            <person name="Drula E."/>
            <person name="Barry K."/>
            <person name="Clum A."/>
            <person name="Lipzen A."/>
            <person name="Mousain D."/>
            <person name="Ng V."/>
            <person name="Wang R."/>
            <person name="Wang X."/>
            <person name="Dai Y."/>
            <person name="Henrissat B."/>
            <person name="Grigoriev I.V."/>
            <person name="Guerin-Laguette A."/>
            <person name="Yu F."/>
            <person name="Martin F.M."/>
        </authorList>
    </citation>
    <scope>NUCLEOTIDE SEQUENCE</scope>
    <source>
        <strain evidence="2">QP</strain>
    </source>
</reference>
<feature type="region of interest" description="Disordered" evidence="1">
    <location>
        <begin position="18"/>
        <end position="40"/>
    </location>
</feature>
<organism evidence="2 3">
    <name type="scientific">Lactarius akahatsu</name>
    <dbReference type="NCBI Taxonomy" id="416441"/>
    <lineage>
        <taxon>Eukaryota</taxon>
        <taxon>Fungi</taxon>
        <taxon>Dikarya</taxon>
        <taxon>Basidiomycota</taxon>
        <taxon>Agaricomycotina</taxon>
        <taxon>Agaricomycetes</taxon>
        <taxon>Russulales</taxon>
        <taxon>Russulaceae</taxon>
        <taxon>Lactarius</taxon>
    </lineage>
</organism>
<feature type="compositionally biased region" description="Polar residues" evidence="1">
    <location>
        <begin position="176"/>
        <end position="193"/>
    </location>
</feature>
<evidence type="ECO:0000313" key="2">
    <source>
        <dbReference type="EMBL" id="KAH8998140.1"/>
    </source>
</evidence>
<comment type="caution">
    <text evidence="2">The sequence shown here is derived from an EMBL/GenBank/DDBJ whole genome shotgun (WGS) entry which is preliminary data.</text>
</comment>
<feature type="compositionally biased region" description="Polar residues" evidence="1">
    <location>
        <begin position="31"/>
        <end position="40"/>
    </location>
</feature>
<dbReference type="Proteomes" id="UP001201163">
    <property type="component" value="Unassembled WGS sequence"/>
</dbReference>
<feature type="compositionally biased region" description="Polar residues" evidence="1">
    <location>
        <begin position="72"/>
        <end position="81"/>
    </location>
</feature>
<keyword evidence="3" id="KW-1185">Reference proteome</keyword>
<name>A0AAD4LMA9_9AGAM</name>
<feature type="region of interest" description="Disordered" evidence="1">
    <location>
        <begin position="60"/>
        <end position="81"/>
    </location>
</feature>
<evidence type="ECO:0000256" key="1">
    <source>
        <dbReference type="SAM" id="MobiDB-lite"/>
    </source>
</evidence>
<protein>
    <submittedName>
        <fullName evidence="2">Uncharacterized protein</fullName>
    </submittedName>
</protein>
<dbReference type="EMBL" id="JAKELL010000006">
    <property type="protein sequence ID" value="KAH8998140.1"/>
    <property type="molecule type" value="Genomic_DNA"/>
</dbReference>
<accession>A0AAD4LMA9</accession>
<feature type="compositionally biased region" description="Low complexity" evidence="1">
    <location>
        <begin position="205"/>
        <end position="223"/>
    </location>
</feature>
<proteinExistence type="predicted"/>
<feature type="compositionally biased region" description="Polar residues" evidence="1">
    <location>
        <begin position="268"/>
        <end position="281"/>
    </location>
</feature>
<feature type="region of interest" description="Disordered" evidence="1">
    <location>
        <begin position="176"/>
        <end position="293"/>
    </location>
</feature>